<dbReference type="InterPro" id="IPR050832">
    <property type="entry name" value="Bact_Acetyltransf"/>
</dbReference>
<keyword evidence="5" id="KW-1185">Reference proteome</keyword>
<evidence type="ECO:0000313" key="5">
    <source>
        <dbReference type="Proteomes" id="UP000319103"/>
    </source>
</evidence>
<dbReference type="InterPro" id="IPR016181">
    <property type="entry name" value="Acyl_CoA_acyltransferase"/>
</dbReference>
<dbReference type="GO" id="GO:0016747">
    <property type="term" value="F:acyltransferase activity, transferring groups other than amino-acyl groups"/>
    <property type="evidence" value="ECO:0007669"/>
    <property type="project" value="InterPro"/>
</dbReference>
<dbReference type="CDD" id="cd04301">
    <property type="entry name" value="NAT_SF"/>
    <property type="match status" value="1"/>
</dbReference>
<dbReference type="RefSeq" id="WP_141636693.1">
    <property type="nucleotide sequence ID" value="NZ_VIGB01000003.1"/>
</dbReference>
<reference evidence="4 5" key="1">
    <citation type="submission" date="2019-06" db="EMBL/GenBank/DDBJ databases">
        <title>Description of Kitasatospora acidophila sp. nov. isolated from pine grove soil, and reclassification of Streptomyces novaecaesareae to Kitasatospora novaeceasareae comb. nov.</title>
        <authorList>
            <person name="Kim M.J."/>
        </authorList>
    </citation>
    <scope>NUCLEOTIDE SEQUENCE [LARGE SCALE GENOMIC DNA]</scope>
    <source>
        <strain evidence="4 5">MMS16-CNU292</strain>
    </source>
</reference>
<sequence>MSVADLIVRQAVLADESVLAELNHLTWSWLSDVTPRPAVNAALFADQRSPDQYLVAERNGRVVGFIRQVPPTPLATNQHVRQVQGLVVDPAARGHGIGRALVEAACESARDQGARRMTLRVLGHNQPARRLYERCGFAVEGVCPEEFLLDGQYVDDILMGRSLLP</sequence>
<dbReference type="OrthoDB" id="9802340at2"/>
<dbReference type="PANTHER" id="PTHR43877">
    <property type="entry name" value="AMINOALKYLPHOSPHONATE N-ACETYLTRANSFERASE-RELATED-RELATED"/>
    <property type="match status" value="1"/>
</dbReference>
<dbReference type="EMBL" id="VIGB01000003">
    <property type="protein sequence ID" value="TQF06255.1"/>
    <property type="molecule type" value="Genomic_DNA"/>
</dbReference>
<dbReference type="SUPFAM" id="SSF55729">
    <property type="entry name" value="Acyl-CoA N-acyltransferases (Nat)"/>
    <property type="match status" value="1"/>
</dbReference>
<keyword evidence="1 4" id="KW-0808">Transferase</keyword>
<organism evidence="4 5">
    <name type="scientific">Kitasatospora acidiphila</name>
    <dbReference type="NCBI Taxonomy" id="2567942"/>
    <lineage>
        <taxon>Bacteria</taxon>
        <taxon>Bacillati</taxon>
        <taxon>Actinomycetota</taxon>
        <taxon>Actinomycetes</taxon>
        <taxon>Kitasatosporales</taxon>
        <taxon>Streptomycetaceae</taxon>
        <taxon>Kitasatospora</taxon>
    </lineage>
</organism>
<proteinExistence type="predicted"/>
<dbReference type="Proteomes" id="UP000319103">
    <property type="component" value="Unassembled WGS sequence"/>
</dbReference>
<name>A0A540WB43_9ACTN</name>
<feature type="domain" description="N-acetyltransferase" evidence="3">
    <location>
        <begin position="6"/>
        <end position="164"/>
    </location>
</feature>
<gene>
    <name evidence="4" type="ORF">E6W39_33620</name>
</gene>
<dbReference type="Pfam" id="PF00583">
    <property type="entry name" value="Acetyltransf_1"/>
    <property type="match status" value="1"/>
</dbReference>
<evidence type="ECO:0000256" key="1">
    <source>
        <dbReference type="ARBA" id="ARBA00022679"/>
    </source>
</evidence>
<evidence type="ECO:0000259" key="3">
    <source>
        <dbReference type="PROSITE" id="PS51186"/>
    </source>
</evidence>
<accession>A0A540WB43</accession>
<evidence type="ECO:0000313" key="4">
    <source>
        <dbReference type="EMBL" id="TQF06255.1"/>
    </source>
</evidence>
<keyword evidence="2" id="KW-0012">Acyltransferase</keyword>
<dbReference type="AlphaFoldDB" id="A0A540WB43"/>
<evidence type="ECO:0000256" key="2">
    <source>
        <dbReference type="ARBA" id="ARBA00023315"/>
    </source>
</evidence>
<dbReference type="PROSITE" id="PS51186">
    <property type="entry name" value="GNAT"/>
    <property type="match status" value="1"/>
</dbReference>
<comment type="caution">
    <text evidence="4">The sequence shown here is derived from an EMBL/GenBank/DDBJ whole genome shotgun (WGS) entry which is preliminary data.</text>
</comment>
<dbReference type="Gene3D" id="3.40.630.30">
    <property type="match status" value="1"/>
</dbReference>
<dbReference type="InterPro" id="IPR000182">
    <property type="entry name" value="GNAT_dom"/>
</dbReference>
<protein>
    <submittedName>
        <fullName evidence="4">GNAT family N-acetyltransferase</fullName>
    </submittedName>
</protein>